<dbReference type="PANTHER" id="PTHR43569:SF1">
    <property type="entry name" value="BLL3371 PROTEIN"/>
    <property type="match status" value="1"/>
</dbReference>
<evidence type="ECO:0000313" key="3">
    <source>
        <dbReference type="EMBL" id="GAA1937698.1"/>
    </source>
</evidence>
<organism evidence="3 4">
    <name type="scientific">Microbacterium aoyamense</name>
    <dbReference type="NCBI Taxonomy" id="344166"/>
    <lineage>
        <taxon>Bacteria</taxon>
        <taxon>Bacillati</taxon>
        <taxon>Actinomycetota</taxon>
        <taxon>Actinomycetes</taxon>
        <taxon>Micrococcales</taxon>
        <taxon>Microbacteriaceae</taxon>
        <taxon>Microbacterium</taxon>
    </lineage>
</organism>
<dbReference type="Pfam" id="PF04909">
    <property type="entry name" value="Amidohydro_2"/>
    <property type="match status" value="1"/>
</dbReference>
<evidence type="ECO:0000256" key="1">
    <source>
        <dbReference type="ARBA" id="ARBA00038310"/>
    </source>
</evidence>
<dbReference type="RefSeq" id="WP_248151924.1">
    <property type="nucleotide sequence ID" value="NZ_BAAAOF010000008.1"/>
</dbReference>
<dbReference type="InterPro" id="IPR052350">
    <property type="entry name" value="Metallo-dep_Lactonases"/>
</dbReference>
<dbReference type="PANTHER" id="PTHR43569">
    <property type="entry name" value="AMIDOHYDROLASE"/>
    <property type="match status" value="1"/>
</dbReference>
<gene>
    <name evidence="3" type="ORF">GCM10009775_32190</name>
</gene>
<proteinExistence type="inferred from homology"/>
<reference evidence="4" key="1">
    <citation type="journal article" date="2019" name="Int. J. Syst. Evol. Microbiol.">
        <title>The Global Catalogue of Microorganisms (GCM) 10K type strain sequencing project: providing services to taxonomists for standard genome sequencing and annotation.</title>
        <authorList>
            <consortium name="The Broad Institute Genomics Platform"/>
            <consortium name="The Broad Institute Genome Sequencing Center for Infectious Disease"/>
            <person name="Wu L."/>
            <person name="Ma J."/>
        </authorList>
    </citation>
    <scope>NUCLEOTIDE SEQUENCE [LARGE SCALE GENOMIC DNA]</scope>
    <source>
        <strain evidence="4">JCM 14900</strain>
    </source>
</reference>
<evidence type="ECO:0000259" key="2">
    <source>
        <dbReference type="Pfam" id="PF04909"/>
    </source>
</evidence>
<dbReference type="Proteomes" id="UP001501343">
    <property type="component" value="Unassembled WGS sequence"/>
</dbReference>
<dbReference type="InterPro" id="IPR006680">
    <property type="entry name" value="Amidohydro-rel"/>
</dbReference>
<comment type="caution">
    <text evidence="3">The sequence shown here is derived from an EMBL/GenBank/DDBJ whole genome shotgun (WGS) entry which is preliminary data.</text>
</comment>
<accession>A0ABP5BB67</accession>
<evidence type="ECO:0000313" key="4">
    <source>
        <dbReference type="Proteomes" id="UP001501343"/>
    </source>
</evidence>
<keyword evidence="4" id="KW-1185">Reference proteome</keyword>
<sequence length="306" mass="33839">MSESIIDVPIVDAHHHLARLDLGYPWLAPDAPIDRYHGDDRDLRRNYLVSDYLADVADLPVIASVHVENGAADPVAEARWIGEVIAESAPIPAVHVCRADLTQPDVSVQLETLASMQHVRGVRQILNWHQDPRKSHTPRPGMIDEPQWRSGFAQLATLGLSFDLQVFADQLTSAAALAADHPTTQIVLDHIGMPLSREPEYLHEWAASLRLLAERPNVVVKVSAIGTTDHFWTPESIAPLIHQTIDAFGPDRVMFGSNFPVDGMYSSMTALYGAFAGITRGYSRMERAEMFAGTAIRAYRLDVSHT</sequence>
<protein>
    <submittedName>
        <fullName evidence="3">Amidohydrolase</fullName>
    </submittedName>
</protein>
<comment type="similarity">
    <text evidence="1">Belongs to the metallo-dependent hydrolases superfamily.</text>
</comment>
<name>A0ABP5BB67_9MICO</name>
<dbReference type="Gene3D" id="3.20.20.140">
    <property type="entry name" value="Metal-dependent hydrolases"/>
    <property type="match status" value="1"/>
</dbReference>
<dbReference type="SUPFAM" id="SSF51556">
    <property type="entry name" value="Metallo-dependent hydrolases"/>
    <property type="match status" value="1"/>
</dbReference>
<feature type="domain" description="Amidohydrolase-related" evidence="2">
    <location>
        <begin position="11"/>
        <end position="301"/>
    </location>
</feature>
<dbReference type="EMBL" id="BAAAOF010000008">
    <property type="protein sequence ID" value="GAA1937698.1"/>
    <property type="molecule type" value="Genomic_DNA"/>
</dbReference>
<dbReference type="InterPro" id="IPR032466">
    <property type="entry name" value="Metal_Hydrolase"/>
</dbReference>